<feature type="region of interest" description="Disordered" evidence="12">
    <location>
        <begin position="507"/>
        <end position="722"/>
    </location>
</feature>
<comment type="catalytic activity">
    <reaction evidence="10">
        <text>L-threonyl-[protein] + ATP = O-phospho-L-threonyl-[protein] + ADP + H(+)</text>
        <dbReference type="Rhea" id="RHEA:46608"/>
        <dbReference type="Rhea" id="RHEA-COMP:11060"/>
        <dbReference type="Rhea" id="RHEA-COMP:11605"/>
        <dbReference type="ChEBI" id="CHEBI:15378"/>
        <dbReference type="ChEBI" id="CHEBI:30013"/>
        <dbReference type="ChEBI" id="CHEBI:30616"/>
        <dbReference type="ChEBI" id="CHEBI:61977"/>
        <dbReference type="ChEBI" id="CHEBI:456216"/>
        <dbReference type="EC" id="2.7.11.1"/>
    </reaction>
</comment>
<dbReference type="SMART" id="SM00220">
    <property type="entry name" value="S_TKc"/>
    <property type="match status" value="1"/>
</dbReference>
<dbReference type="InterPro" id="IPR008271">
    <property type="entry name" value="Ser/Thr_kinase_AS"/>
</dbReference>
<keyword evidence="6" id="KW-0808">Transferase</keyword>
<name>A0A1D9Q6X3_SCLS1</name>
<gene>
    <name evidence="14" type="ORF">sscle_06g051030</name>
</gene>
<dbReference type="PROSITE" id="PS00108">
    <property type="entry name" value="PROTEIN_KINASE_ST"/>
    <property type="match status" value="1"/>
</dbReference>
<dbReference type="GO" id="GO:0005524">
    <property type="term" value="F:ATP binding"/>
    <property type="evidence" value="ECO:0007669"/>
    <property type="project" value="UniProtKB-KW"/>
</dbReference>
<dbReference type="InterPro" id="IPR000719">
    <property type="entry name" value="Prot_kinase_dom"/>
</dbReference>
<dbReference type="SUPFAM" id="SSF56112">
    <property type="entry name" value="Protein kinase-like (PK-like)"/>
    <property type="match status" value="1"/>
</dbReference>
<feature type="compositionally biased region" description="Basic and acidic residues" evidence="12">
    <location>
        <begin position="646"/>
        <end position="669"/>
    </location>
</feature>
<evidence type="ECO:0000256" key="4">
    <source>
        <dbReference type="ARBA" id="ARBA00022527"/>
    </source>
</evidence>
<keyword evidence="7" id="KW-0547">Nucleotide-binding</keyword>
<dbReference type="PANTHER" id="PTHR22967:SF57">
    <property type="entry name" value="AUXILIN, ISOFORM A-RELATED"/>
    <property type="match status" value="1"/>
</dbReference>
<comment type="subcellular location">
    <subcellularLocation>
        <location evidence="1">Cytoplasm</location>
    </subcellularLocation>
</comment>
<evidence type="ECO:0000256" key="1">
    <source>
        <dbReference type="ARBA" id="ARBA00004496"/>
    </source>
</evidence>
<dbReference type="VEuPathDB" id="FungiDB:sscle_06g051030"/>
<evidence type="ECO:0000313" key="14">
    <source>
        <dbReference type="EMBL" id="APA10333.1"/>
    </source>
</evidence>
<reference evidence="15" key="1">
    <citation type="journal article" date="2017" name="Genome Biol. Evol.">
        <title>The complete genome sequence of the phytopathogenic fungus Sclerotinia sclerotiorum reveals insights into the genome architecture of broad host range pathogens.</title>
        <authorList>
            <person name="Derbyshire M."/>
            <person name="Denton-Giles M."/>
            <person name="Hegedus D."/>
            <person name="Seifbarghy S."/>
            <person name="Rollins J."/>
            <person name="van Kan J."/>
            <person name="Seidl M.F."/>
            <person name="Faino L."/>
            <person name="Mbengue M."/>
            <person name="Navaud O."/>
            <person name="Raffaele S."/>
            <person name="Hammond-Kosack K."/>
            <person name="Heard S."/>
            <person name="Oliver R."/>
        </authorList>
    </citation>
    <scope>NUCLEOTIDE SEQUENCE [LARGE SCALE GENOMIC DNA]</scope>
    <source>
        <strain evidence="15">ATCC 18683 / 1980 / Ss-1</strain>
    </source>
</reference>
<feature type="compositionally biased region" description="Gly residues" evidence="12">
    <location>
        <begin position="996"/>
        <end position="1007"/>
    </location>
</feature>
<dbReference type="PROSITE" id="PS50011">
    <property type="entry name" value="PROTEIN_KINASE_DOM"/>
    <property type="match status" value="1"/>
</dbReference>
<feature type="compositionally biased region" description="Polar residues" evidence="12">
    <location>
        <begin position="518"/>
        <end position="528"/>
    </location>
</feature>
<feature type="domain" description="Protein kinase" evidence="13">
    <location>
        <begin position="45"/>
        <end position="320"/>
    </location>
</feature>
<dbReference type="GO" id="GO:0005737">
    <property type="term" value="C:cytoplasm"/>
    <property type="evidence" value="ECO:0007669"/>
    <property type="project" value="UniProtKB-SubCell"/>
</dbReference>
<dbReference type="FunFam" id="1.10.510.10:FF:000441">
    <property type="entry name" value="Serine/threonine protein kinase"/>
    <property type="match status" value="1"/>
</dbReference>
<protein>
    <recommendedName>
        <fullName evidence="2">non-specific serine/threonine protein kinase</fullName>
        <ecNumber evidence="2">2.7.11.1</ecNumber>
    </recommendedName>
</protein>
<feature type="compositionally biased region" description="Polar residues" evidence="12">
    <location>
        <begin position="591"/>
        <end position="627"/>
    </location>
</feature>
<evidence type="ECO:0000256" key="3">
    <source>
        <dbReference type="ARBA" id="ARBA00022490"/>
    </source>
</evidence>
<feature type="compositionally biased region" description="Low complexity" evidence="12">
    <location>
        <begin position="628"/>
        <end position="637"/>
    </location>
</feature>
<evidence type="ECO:0000313" key="15">
    <source>
        <dbReference type="Proteomes" id="UP000177798"/>
    </source>
</evidence>
<dbReference type="CDD" id="cd14037">
    <property type="entry name" value="STKc_NAK_like"/>
    <property type="match status" value="1"/>
</dbReference>
<evidence type="ECO:0000256" key="7">
    <source>
        <dbReference type="ARBA" id="ARBA00022741"/>
    </source>
</evidence>
<keyword evidence="8" id="KW-0418">Kinase</keyword>
<keyword evidence="9" id="KW-0067">ATP-binding</keyword>
<evidence type="ECO:0000256" key="2">
    <source>
        <dbReference type="ARBA" id="ARBA00012513"/>
    </source>
</evidence>
<dbReference type="Pfam" id="PF00069">
    <property type="entry name" value="Pkinase"/>
    <property type="match status" value="1"/>
</dbReference>
<evidence type="ECO:0000256" key="10">
    <source>
        <dbReference type="ARBA" id="ARBA00047899"/>
    </source>
</evidence>
<feature type="compositionally biased region" description="Basic and acidic residues" evidence="12">
    <location>
        <begin position="1009"/>
        <end position="1021"/>
    </location>
</feature>
<feature type="compositionally biased region" description="Low complexity" evidence="12">
    <location>
        <begin position="537"/>
        <end position="547"/>
    </location>
</feature>
<evidence type="ECO:0000256" key="8">
    <source>
        <dbReference type="ARBA" id="ARBA00022777"/>
    </source>
</evidence>
<comment type="catalytic activity">
    <reaction evidence="11">
        <text>L-seryl-[protein] + ATP = O-phospho-L-seryl-[protein] + ADP + H(+)</text>
        <dbReference type="Rhea" id="RHEA:17989"/>
        <dbReference type="Rhea" id="RHEA-COMP:9863"/>
        <dbReference type="Rhea" id="RHEA-COMP:11604"/>
        <dbReference type="ChEBI" id="CHEBI:15378"/>
        <dbReference type="ChEBI" id="CHEBI:29999"/>
        <dbReference type="ChEBI" id="CHEBI:30616"/>
        <dbReference type="ChEBI" id="CHEBI:83421"/>
        <dbReference type="ChEBI" id="CHEBI:456216"/>
        <dbReference type="EC" id="2.7.11.1"/>
    </reaction>
</comment>
<feature type="region of interest" description="Disordered" evidence="12">
    <location>
        <begin position="992"/>
        <end position="1021"/>
    </location>
</feature>
<feature type="compositionally biased region" description="Polar residues" evidence="12">
    <location>
        <begin position="560"/>
        <end position="574"/>
    </location>
</feature>
<dbReference type="GO" id="GO:0004674">
    <property type="term" value="F:protein serine/threonine kinase activity"/>
    <property type="evidence" value="ECO:0007669"/>
    <property type="project" value="UniProtKB-KW"/>
</dbReference>
<evidence type="ECO:0000256" key="5">
    <source>
        <dbReference type="ARBA" id="ARBA00022553"/>
    </source>
</evidence>
<evidence type="ECO:0000256" key="9">
    <source>
        <dbReference type="ARBA" id="ARBA00022840"/>
    </source>
</evidence>
<feature type="compositionally biased region" description="Basic and acidic residues" evidence="12">
    <location>
        <begin position="686"/>
        <end position="695"/>
    </location>
</feature>
<feature type="compositionally biased region" description="Basic and acidic residues" evidence="12">
    <location>
        <begin position="768"/>
        <end position="795"/>
    </location>
</feature>
<evidence type="ECO:0000256" key="11">
    <source>
        <dbReference type="ARBA" id="ARBA00048679"/>
    </source>
</evidence>
<evidence type="ECO:0000259" key="13">
    <source>
        <dbReference type="PROSITE" id="PS50011"/>
    </source>
</evidence>
<keyword evidence="3" id="KW-0963">Cytoplasm</keyword>
<dbReference type="InterPro" id="IPR011009">
    <property type="entry name" value="Kinase-like_dom_sf"/>
</dbReference>
<feature type="compositionally biased region" description="Basic residues" evidence="12">
    <location>
        <begin position="696"/>
        <end position="708"/>
    </location>
</feature>
<feature type="region of interest" description="Disordered" evidence="12">
    <location>
        <begin position="838"/>
        <end position="967"/>
    </location>
</feature>
<keyword evidence="5" id="KW-0597">Phosphoprotein</keyword>
<sequence>MASYNVPATAPRPAVYGGPVPIADPAAPAGTFAPGTKIQVGSHKVVIQKYFSEGGFAHVYLVKMQKPIDGTDIAVLKRVAVPDKEHLANMRTEVETMKKLKGHRAIVTYYDSHASQLKGGGYEVFLLMEFCNGGGLIDFMNTRLQNRLTEPEILKIFSDVSEGVACMHYLKPPLLHRDLKVENVLITSTGPSRRFKLCDFGSTAPPRPAATTAAECRLIEDDVQKHTTLQYRSPEMIDVYRKLPIDEKSDIWALGVLLYKLCYYTTPFEAQGQLAILNASFKFPSYPMFSDPLKNLIASMLKEKPTSRPNIYQVLREACLMQGIEIPIKDIYSGRTQSESRRHQQLPTTESPASPPIVGAVFAPPTQHQTIIPDVVPMRRGRPTASSQPQPTKPSPSPMRGTASDPFAALDSKNPDLVVDEISNRFPSLDQFSLLHDGGKFDFGSPSPPKPSQPVSKRVTERLADDAFATPVQQASSTSTNKPSRAQQILASNPLELQTSEVPATLIYQPTPTHPGVKSSSYVSQGTMTTPTPPPSSTRAPTYTASPRLLPSDHHRSASLPRNQAVTPSRTPTLEPQEFLPGHPGLPRAASYNTQSNQARHPSSSRPSLEMSRPSNEALESTIPRTKSSLSRSRPSSQYLESNMDFLREKEGRPSLDSERRPSHSREFAVTDPNDDDSSSNVDFLKSMEDQERTKKDRRRSSGSKQSKRSSMPSISLSGTKNLLAGKFGDAFKRFENNASAPPGPRTPSPLHDLDRRELTPIAGSEATDDRSDDGKIDDDMTPEQRREVERRRLSIEEKRVADAAAEYRKRIAERGGAPAPKSIGGVTRAASIQHKVKSLLDENSQQPSLKKTAEGYGRYTDIPGQPNPLPTGNPYVKSSVLRKPVQPSIPSSDLSYNKPRPQQIPPQLPISKTGPKPSAPPKPTHLNTMNTGGGLGAQNSPPKPSYLASRAAPAVQPRPDMTSQEKEEYIADFSKRFPSLSSIEMVEREIEREGMQGGDMGVGMGMTGRRDDRPRLTKEL</sequence>
<organism evidence="14 15">
    <name type="scientific">Sclerotinia sclerotiorum (strain ATCC 18683 / 1980 / Ss-1)</name>
    <name type="common">White mold</name>
    <name type="synonym">Whetzelinia sclerotiorum</name>
    <dbReference type="NCBI Taxonomy" id="665079"/>
    <lineage>
        <taxon>Eukaryota</taxon>
        <taxon>Fungi</taxon>
        <taxon>Dikarya</taxon>
        <taxon>Ascomycota</taxon>
        <taxon>Pezizomycotina</taxon>
        <taxon>Leotiomycetes</taxon>
        <taxon>Helotiales</taxon>
        <taxon>Sclerotiniaceae</taxon>
        <taxon>Sclerotinia</taxon>
    </lineage>
</organism>
<dbReference type="AlphaFoldDB" id="A0A1D9Q6X3"/>
<keyword evidence="4" id="KW-0723">Serine/threonine-protein kinase</keyword>
<dbReference type="Gene3D" id="1.10.510.10">
    <property type="entry name" value="Transferase(Phosphotransferase) domain 1"/>
    <property type="match status" value="1"/>
</dbReference>
<dbReference type="OrthoDB" id="2018507at2759"/>
<dbReference type="Proteomes" id="UP000177798">
    <property type="component" value="Chromosome 6"/>
</dbReference>
<feature type="region of interest" description="Disordered" evidence="12">
    <location>
        <begin position="335"/>
        <end position="411"/>
    </location>
</feature>
<evidence type="ECO:0000256" key="12">
    <source>
        <dbReference type="SAM" id="MobiDB-lite"/>
    </source>
</evidence>
<dbReference type="PANTHER" id="PTHR22967">
    <property type="entry name" value="SERINE/THREONINE PROTEIN KINASE"/>
    <property type="match status" value="1"/>
</dbReference>
<dbReference type="EC" id="2.7.11.1" evidence="2"/>
<evidence type="ECO:0000256" key="6">
    <source>
        <dbReference type="ARBA" id="ARBA00022679"/>
    </source>
</evidence>
<proteinExistence type="predicted"/>
<accession>A0A1D9Q6X3</accession>
<feature type="region of interest" description="Disordered" evidence="12">
    <location>
        <begin position="734"/>
        <end position="795"/>
    </location>
</feature>
<dbReference type="EMBL" id="CP017819">
    <property type="protein sequence ID" value="APA10333.1"/>
    <property type="molecule type" value="Genomic_DNA"/>
</dbReference>